<dbReference type="EMBL" id="SACQ01000011">
    <property type="protein sequence ID" value="RVU29290.1"/>
    <property type="molecule type" value="Genomic_DNA"/>
</dbReference>
<evidence type="ECO:0000256" key="9">
    <source>
        <dbReference type="ARBA" id="ARBA00022679"/>
    </source>
</evidence>
<evidence type="ECO:0000256" key="13">
    <source>
        <dbReference type="ARBA" id="ARBA00023134"/>
    </source>
</evidence>
<comment type="catalytic activity">
    <reaction evidence="3">
        <text>adenosylcob(III)inamide + GTP = adenosylcob(III)inamide phosphate + GDP + H(+)</text>
        <dbReference type="Rhea" id="RHEA:15765"/>
        <dbReference type="ChEBI" id="CHEBI:2480"/>
        <dbReference type="ChEBI" id="CHEBI:15378"/>
        <dbReference type="ChEBI" id="CHEBI:37565"/>
        <dbReference type="ChEBI" id="CHEBI:58189"/>
        <dbReference type="ChEBI" id="CHEBI:58502"/>
        <dbReference type="EC" id="2.7.1.156"/>
    </reaction>
</comment>
<dbReference type="InterPro" id="IPR027417">
    <property type="entry name" value="P-loop_NTPase"/>
</dbReference>
<feature type="active site" description="GMP-histidine intermediate" evidence="15">
    <location>
        <position position="48"/>
    </location>
</feature>
<name>A0A437Q453_9GAMM</name>
<dbReference type="NCBIfam" id="NF004469">
    <property type="entry name" value="PRK05800.1"/>
    <property type="match status" value="1"/>
</dbReference>
<evidence type="ECO:0000256" key="10">
    <source>
        <dbReference type="ARBA" id="ARBA00022741"/>
    </source>
</evidence>
<dbReference type="GO" id="GO:0008820">
    <property type="term" value="F:cobinamide phosphate guanylyltransferase activity"/>
    <property type="evidence" value="ECO:0007669"/>
    <property type="project" value="UniProtKB-UniRule"/>
</dbReference>
<comment type="catalytic activity">
    <reaction evidence="1 14">
        <text>adenosylcob(III)inamide + ATP = adenosylcob(III)inamide phosphate + ADP + H(+)</text>
        <dbReference type="Rhea" id="RHEA:15769"/>
        <dbReference type="ChEBI" id="CHEBI:2480"/>
        <dbReference type="ChEBI" id="CHEBI:15378"/>
        <dbReference type="ChEBI" id="CHEBI:30616"/>
        <dbReference type="ChEBI" id="CHEBI:58502"/>
        <dbReference type="ChEBI" id="CHEBI:456216"/>
        <dbReference type="EC" id="2.7.1.156"/>
    </reaction>
</comment>
<dbReference type="AlphaFoldDB" id="A0A437Q453"/>
<dbReference type="GO" id="GO:0005525">
    <property type="term" value="F:GTP binding"/>
    <property type="evidence" value="ECO:0007669"/>
    <property type="project" value="UniProtKB-UniRule"/>
</dbReference>
<dbReference type="GO" id="GO:0005524">
    <property type="term" value="F:ATP binding"/>
    <property type="evidence" value="ECO:0007669"/>
    <property type="project" value="UniProtKB-UniRule"/>
</dbReference>
<keyword evidence="18" id="KW-1185">Reference proteome</keyword>
<keyword evidence="10 14" id="KW-0547">Nucleotide-binding</keyword>
<dbReference type="EC" id="2.7.1.156" evidence="14"/>
<keyword evidence="12 14" id="KW-0067">ATP-binding</keyword>
<feature type="binding site" evidence="16">
    <location>
        <begin position="32"/>
        <end position="34"/>
    </location>
    <ligand>
        <name>GTP</name>
        <dbReference type="ChEBI" id="CHEBI:37565"/>
    </ligand>
</feature>
<feature type="binding site" evidence="16">
    <location>
        <position position="82"/>
    </location>
    <ligand>
        <name>GTP</name>
        <dbReference type="ChEBI" id="CHEBI:37565"/>
    </ligand>
</feature>
<organism evidence="17 18">
    <name type="scientific">Neptunomonas marina</name>
    <dbReference type="NCBI Taxonomy" id="1815562"/>
    <lineage>
        <taxon>Bacteria</taxon>
        <taxon>Pseudomonadati</taxon>
        <taxon>Pseudomonadota</taxon>
        <taxon>Gammaproteobacteria</taxon>
        <taxon>Oceanospirillales</taxon>
        <taxon>Oceanospirillaceae</taxon>
        <taxon>Neptunomonas</taxon>
    </lineage>
</organism>
<protein>
    <recommendedName>
        <fullName evidence="14">Bifunctional adenosylcobalamin biosynthesis protein</fullName>
        <ecNumber evidence="14">2.7.1.156</ecNumber>
        <ecNumber evidence="14">2.7.7.62</ecNumber>
    </recommendedName>
</protein>
<proteinExistence type="inferred from homology"/>
<dbReference type="Gene3D" id="3.40.50.300">
    <property type="entry name" value="P-loop containing nucleotide triphosphate hydrolases"/>
    <property type="match status" value="1"/>
</dbReference>
<dbReference type="EC" id="2.7.7.62" evidence="14"/>
<evidence type="ECO:0000256" key="16">
    <source>
        <dbReference type="PIRSR" id="PIRSR006135-2"/>
    </source>
</evidence>
<evidence type="ECO:0000256" key="4">
    <source>
        <dbReference type="ARBA" id="ARBA00003889"/>
    </source>
</evidence>
<dbReference type="InterPro" id="IPR003203">
    <property type="entry name" value="CobU/CobP"/>
</dbReference>
<dbReference type="PANTHER" id="PTHR34848">
    <property type="match status" value="1"/>
</dbReference>
<evidence type="ECO:0000313" key="18">
    <source>
        <dbReference type="Proteomes" id="UP000282818"/>
    </source>
</evidence>
<dbReference type="SUPFAM" id="SSF52540">
    <property type="entry name" value="P-loop containing nucleoside triphosphate hydrolases"/>
    <property type="match status" value="1"/>
</dbReference>
<comment type="catalytic activity">
    <reaction evidence="2 14">
        <text>adenosylcob(III)inamide phosphate + GTP + H(+) = adenosylcob(III)inamide-GDP + diphosphate</text>
        <dbReference type="Rhea" id="RHEA:22712"/>
        <dbReference type="ChEBI" id="CHEBI:15378"/>
        <dbReference type="ChEBI" id="CHEBI:33019"/>
        <dbReference type="ChEBI" id="CHEBI:37565"/>
        <dbReference type="ChEBI" id="CHEBI:58502"/>
        <dbReference type="ChEBI" id="CHEBI:60487"/>
        <dbReference type="EC" id="2.7.7.62"/>
    </reaction>
</comment>
<evidence type="ECO:0000256" key="11">
    <source>
        <dbReference type="ARBA" id="ARBA00022777"/>
    </source>
</evidence>
<dbReference type="RefSeq" id="WP_127695894.1">
    <property type="nucleotide sequence ID" value="NZ_SACQ01000011.1"/>
</dbReference>
<keyword evidence="11 14" id="KW-0418">Kinase</keyword>
<dbReference type="GO" id="GO:0043752">
    <property type="term" value="F:adenosylcobinamide kinase activity"/>
    <property type="evidence" value="ECO:0007669"/>
    <property type="project" value="UniProtKB-EC"/>
</dbReference>
<dbReference type="UniPathway" id="UPA00148">
    <property type="reaction ID" value="UER00236"/>
</dbReference>
<evidence type="ECO:0000256" key="8">
    <source>
        <dbReference type="ARBA" id="ARBA00022573"/>
    </source>
</evidence>
<evidence type="ECO:0000256" key="12">
    <source>
        <dbReference type="ARBA" id="ARBA00022840"/>
    </source>
</evidence>
<evidence type="ECO:0000256" key="14">
    <source>
        <dbReference type="PIRNR" id="PIRNR006135"/>
    </source>
</evidence>
<keyword evidence="8 14" id="KW-0169">Cobalamin biosynthesis</keyword>
<feature type="binding site" evidence="16">
    <location>
        <position position="60"/>
    </location>
    <ligand>
        <name>GTP</name>
        <dbReference type="ChEBI" id="CHEBI:37565"/>
    </ligand>
</feature>
<accession>A0A437Q453</accession>
<evidence type="ECO:0000256" key="7">
    <source>
        <dbReference type="ARBA" id="ARBA00007490"/>
    </source>
</evidence>
<evidence type="ECO:0000256" key="15">
    <source>
        <dbReference type="PIRSR" id="PIRSR006135-1"/>
    </source>
</evidence>
<comment type="similarity">
    <text evidence="7 14">Belongs to the CobU/CobP family.</text>
</comment>
<evidence type="ECO:0000256" key="6">
    <source>
        <dbReference type="ARBA" id="ARBA00005159"/>
    </source>
</evidence>
<keyword evidence="9 14" id="KW-0808">Transferase</keyword>
<dbReference type="CDD" id="cd00544">
    <property type="entry name" value="CobU"/>
    <property type="match status" value="1"/>
</dbReference>
<reference evidence="17 18" key="1">
    <citation type="submission" date="2019-01" db="EMBL/GenBank/DDBJ databases">
        <authorList>
            <person name="Chen W.-M."/>
        </authorList>
    </citation>
    <scope>NUCLEOTIDE SEQUENCE [LARGE SCALE GENOMIC DNA]</scope>
    <source>
        <strain evidence="17 18">HPM-16</strain>
    </source>
</reference>
<gene>
    <name evidence="17" type="ORF">EOE65_16830</name>
</gene>
<dbReference type="Pfam" id="PF02283">
    <property type="entry name" value="CobU"/>
    <property type="match status" value="1"/>
</dbReference>
<sequence length="177" mass="19479">MIHLILGGRRSGKTRFAEQLAHNSAKQVHYIATAQVFDTEMGQRAKAHQAERPPTWYTHETPFELAKVLVQFRDDNHCLLVDCLTMWVTNMLCADYTPEQIASERKALIDTIQASRATIIFVSNETGLGIVPEGALTRRYCDEAGILHQEIAALADHAALIVAGLPLTLKNAAATGT</sequence>
<comment type="pathway">
    <text evidence="5 14">Cofactor biosynthesis; adenosylcobalamin biosynthesis; adenosylcobalamin from cob(II)yrinate a,c-diamide: step 6/7.</text>
</comment>
<keyword evidence="13 14" id="KW-0342">GTP-binding</keyword>
<dbReference type="Proteomes" id="UP000282818">
    <property type="component" value="Unassembled WGS sequence"/>
</dbReference>
<evidence type="ECO:0000313" key="17">
    <source>
        <dbReference type="EMBL" id="RVU29290.1"/>
    </source>
</evidence>
<dbReference type="GO" id="GO:0009236">
    <property type="term" value="P:cobalamin biosynthetic process"/>
    <property type="evidence" value="ECO:0007669"/>
    <property type="project" value="UniProtKB-UniRule"/>
</dbReference>
<dbReference type="PANTHER" id="PTHR34848:SF1">
    <property type="entry name" value="BIFUNCTIONAL ADENOSYLCOBALAMIN BIOSYNTHESIS PROTEIN COBU"/>
    <property type="match status" value="1"/>
</dbReference>
<comment type="pathway">
    <text evidence="6 14">Cofactor biosynthesis; adenosylcobalamin biosynthesis; adenosylcobalamin from cob(II)yrinate a,c-diamide: step 5/7.</text>
</comment>
<evidence type="ECO:0000256" key="3">
    <source>
        <dbReference type="ARBA" id="ARBA00001522"/>
    </source>
</evidence>
<comment type="function">
    <text evidence="4 14">Catalyzes ATP-dependent phosphorylation of adenosylcobinamide and addition of GMP to adenosylcobinamide phosphate.</text>
</comment>
<comment type="caution">
    <text evidence="17">The sequence shown here is derived from an EMBL/GenBank/DDBJ whole genome shotgun (WGS) entry which is preliminary data.</text>
</comment>
<keyword evidence="17" id="KW-0548">Nucleotidyltransferase</keyword>
<evidence type="ECO:0000256" key="5">
    <source>
        <dbReference type="ARBA" id="ARBA00004692"/>
    </source>
</evidence>
<evidence type="ECO:0000256" key="2">
    <source>
        <dbReference type="ARBA" id="ARBA00000711"/>
    </source>
</evidence>
<evidence type="ECO:0000256" key="1">
    <source>
        <dbReference type="ARBA" id="ARBA00000312"/>
    </source>
</evidence>
<dbReference type="PIRSF" id="PIRSF006135">
    <property type="entry name" value="CobU"/>
    <property type="match status" value="1"/>
</dbReference>